<accession>A0A7W9ZPE8</accession>
<dbReference type="AlphaFoldDB" id="A0A7W9ZPE8"/>
<proteinExistence type="predicted"/>
<gene>
    <name evidence="1" type="ORF">GGE66_000176</name>
    <name evidence="2" type="ORF">GGI64_001818</name>
</gene>
<name>A0A7W9ZPE8_RHILE</name>
<protein>
    <submittedName>
        <fullName evidence="1">Uncharacterized protein</fullName>
    </submittedName>
</protein>
<evidence type="ECO:0000313" key="3">
    <source>
        <dbReference type="Proteomes" id="UP000517187"/>
    </source>
</evidence>
<dbReference type="Proteomes" id="UP000517187">
    <property type="component" value="Unassembled WGS sequence"/>
</dbReference>
<evidence type="ECO:0000313" key="4">
    <source>
        <dbReference type="Proteomes" id="UP000535276"/>
    </source>
</evidence>
<sequence length="39" mass="4261">MKNQIALIGRNDELLCSSVAAHRAVMHMRLHVCAPAMTA</sequence>
<reference evidence="1 3" key="1">
    <citation type="submission" date="2020-08" db="EMBL/GenBank/DDBJ databases">
        <title>Genomic Encyclopedia of Type Strains, Phase IV (KMG-V): Genome sequencing to study the core and pangenomes of soil and plant-associated prokaryotes.</title>
        <authorList>
            <person name="Whitman W."/>
        </authorList>
    </citation>
    <scope>NUCLEOTIDE SEQUENCE [LARGE SCALE GENOMIC DNA]</scope>
    <source>
        <strain evidence="1 3">SEMIA 4011</strain>
        <strain evidence="2 4">SEMIA 4052</strain>
    </source>
</reference>
<dbReference type="Proteomes" id="UP000535276">
    <property type="component" value="Unassembled WGS sequence"/>
</dbReference>
<evidence type="ECO:0000313" key="2">
    <source>
        <dbReference type="EMBL" id="NYJ10771.1"/>
    </source>
</evidence>
<dbReference type="EMBL" id="JACIIJ010000001">
    <property type="protein sequence ID" value="MBB6219232.1"/>
    <property type="molecule type" value="Genomic_DNA"/>
</dbReference>
<comment type="caution">
    <text evidence="1">The sequence shown here is derived from an EMBL/GenBank/DDBJ whole genome shotgun (WGS) entry which is preliminary data.</text>
</comment>
<dbReference type="EMBL" id="JACBZV010000002">
    <property type="protein sequence ID" value="NYJ10771.1"/>
    <property type="molecule type" value="Genomic_DNA"/>
</dbReference>
<organism evidence="1 3">
    <name type="scientific">Rhizobium leguminosarum</name>
    <dbReference type="NCBI Taxonomy" id="384"/>
    <lineage>
        <taxon>Bacteria</taxon>
        <taxon>Pseudomonadati</taxon>
        <taxon>Pseudomonadota</taxon>
        <taxon>Alphaproteobacteria</taxon>
        <taxon>Hyphomicrobiales</taxon>
        <taxon>Rhizobiaceae</taxon>
        <taxon>Rhizobium/Agrobacterium group</taxon>
        <taxon>Rhizobium</taxon>
    </lineage>
</organism>
<evidence type="ECO:0000313" key="1">
    <source>
        <dbReference type="EMBL" id="MBB6219232.1"/>
    </source>
</evidence>